<dbReference type="PRINTS" id="PR00053">
    <property type="entry name" value="FORKHEAD"/>
</dbReference>
<evidence type="ECO:0000259" key="6">
    <source>
        <dbReference type="PROSITE" id="PS50039"/>
    </source>
</evidence>
<dbReference type="SMART" id="SM00339">
    <property type="entry name" value="FH"/>
    <property type="match status" value="1"/>
</dbReference>
<comment type="subcellular location">
    <subcellularLocation>
        <location evidence="1 4">Nucleus</location>
    </subcellularLocation>
</comment>
<keyword evidence="3 4" id="KW-0539">Nucleus</keyword>
<dbReference type="InterPro" id="IPR050211">
    <property type="entry name" value="FOX_domain-containing"/>
</dbReference>
<sequence>MAFNYNTQLYTDEEHTYREMIQGNQAVHANQFVSIPCGEPDKHVLESAPSPSPSSSSAASSSSQSSLTNEKRRFADVKPPYSYIALIAMSLENAQDGMLTLNEVYEFIMNKFPYFRENQQRWQNSIRHNLSLNDCFVKIPRAPGRAGKGNYWALHPAARDMFANGSYLRRAKRFKLGRRRNEPAQIQHVSSYGHFNLFGSGIAAPACSYQGIDSIPVQARPMENHHTDSWNGLNSALSSSCNTAYYPSSLYQRSQINSSAYFVDQFKGIPTTRSTTIPNYQASSRLQQPFSYVNVGSDRQFHHMNRLAPPSL</sequence>
<feature type="region of interest" description="Disordered" evidence="5">
    <location>
        <begin position="43"/>
        <end position="71"/>
    </location>
</feature>
<dbReference type="PROSITE" id="PS00658">
    <property type="entry name" value="FORK_HEAD_2"/>
    <property type="match status" value="1"/>
</dbReference>
<feature type="compositionally biased region" description="Low complexity" evidence="5">
    <location>
        <begin position="47"/>
        <end position="66"/>
    </location>
</feature>
<dbReference type="InterPro" id="IPR030456">
    <property type="entry name" value="TF_fork_head_CS_2"/>
</dbReference>
<protein>
    <submittedName>
        <fullName evidence="7 10">Fork-head box A/B transcription factor</fullName>
    </submittedName>
    <submittedName>
        <fullName evidence="8">Forkhead box a/b transcription factor-like 550</fullName>
    </submittedName>
</protein>
<dbReference type="FunFam" id="1.10.10.10:FF:000042">
    <property type="entry name" value="hepatocyte nuclear factor 3-beta"/>
    <property type="match status" value="1"/>
</dbReference>
<dbReference type="EMBL" id="KU064718">
    <property type="protein sequence ID" value="ALR88707.1"/>
    <property type="molecule type" value="mRNA"/>
</dbReference>
<evidence type="ECO:0000313" key="8">
    <source>
        <dbReference type="EMBL" id="ALR88707.1"/>
    </source>
</evidence>
<dbReference type="GO" id="GO:0000978">
    <property type="term" value="F:RNA polymerase II cis-regulatory region sequence-specific DNA binding"/>
    <property type="evidence" value="ECO:0007669"/>
    <property type="project" value="TreeGrafter"/>
</dbReference>
<dbReference type="PROSITE" id="PS50039">
    <property type="entry name" value="FORK_HEAD_3"/>
    <property type="match status" value="1"/>
</dbReference>
<proteinExistence type="evidence at transcript level"/>
<evidence type="ECO:0000256" key="1">
    <source>
        <dbReference type="ARBA" id="ARBA00004123"/>
    </source>
</evidence>
<evidence type="ECO:0000313" key="9">
    <source>
        <dbReference type="Proteomes" id="UP000694865"/>
    </source>
</evidence>
<dbReference type="SUPFAM" id="SSF46785">
    <property type="entry name" value="Winged helix' DNA-binding domain"/>
    <property type="match status" value="1"/>
</dbReference>
<keyword evidence="2 4" id="KW-0238">DNA-binding</keyword>
<evidence type="ECO:0000313" key="10">
    <source>
        <dbReference type="RefSeq" id="NP_001164676.1"/>
    </source>
</evidence>
<dbReference type="GO" id="GO:0009653">
    <property type="term" value="P:anatomical structure morphogenesis"/>
    <property type="evidence" value="ECO:0007669"/>
    <property type="project" value="TreeGrafter"/>
</dbReference>
<dbReference type="Proteomes" id="UP000694865">
    <property type="component" value="Unplaced"/>
</dbReference>
<dbReference type="EMBL" id="GU224258">
    <property type="protein sequence ID" value="ADB22667.1"/>
    <property type="molecule type" value="mRNA"/>
</dbReference>
<dbReference type="InterPro" id="IPR036390">
    <property type="entry name" value="WH_DNA-bd_sf"/>
</dbReference>
<dbReference type="CTD" id="100329066"/>
<dbReference type="GO" id="GO:0000981">
    <property type="term" value="F:DNA-binding transcription factor activity, RNA polymerase II-specific"/>
    <property type="evidence" value="ECO:0007669"/>
    <property type="project" value="TreeGrafter"/>
</dbReference>
<reference evidence="8" key="2">
    <citation type="journal article" date="2015" name="Nature">
        <title>Hemichordate genomes and deuterostome origins.</title>
        <authorList>
            <person name="Simakov O."/>
            <person name="Kawashima T."/>
            <person name="Marletaz F."/>
            <person name="Jenkins J."/>
            <person name="Koyanagi R."/>
            <person name="Mitros T."/>
            <person name="Hisata K."/>
            <person name="Bredeson J."/>
            <person name="Shoguchi E."/>
            <person name="Gyoja F."/>
            <person name="Yue J.X."/>
            <person name="Chen Y.C."/>
            <person name="Freeman R.M.Jr."/>
            <person name="Sasaki A."/>
            <person name="Hikosaka-Katayama T."/>
            <person name="Sato A."/>
            <person name="Fujie M."/>
            <person name="Baughman K.W."/>
            <person name="Levine J."/>
            <person name="Gonzalez P."/>
            <person name="Cameron C."/>
            <person name="Fritzenwanker J.H."/>
            <person name="Pani A.M."/>
            <person name="Goto H."/>
            <person name="Kanda M."/>
            <person name="Arakaki N."/>
            <person name="Yamasaki S."/>
            <person name="Qu J."/>
            <person name="Cree A."/>
            <person name="Ding Y."/>
            <person name="Dinh H.H."/>
            <person name="Dugan S."/>
            <person name="Holder M."/>
            <person name="Jhangiani S.N."/>
            <person name="Kovar C.L."/>
            <person name="Lee S.L."/>
            <person name="Lewis L.R."/>
            <person name="Morton D."/>
            <person name="Nazareth L.V."/>
            <person name="Okwuonu G."/>
            <person name="Santibanez J."/>
            <person name="Chen R."/>
            <person name="Richards S."/>
            <person name="Muzny D.M."/>
            <person name="Gillis A."/>
            <person name="Peshkin L."/>
            <person name="Wu M."/>
            <person name="Humphreys T."/>
            <person name="Su Y.H."/>
            <person name="Putnam N.H."/>
            <person name="Schmutz J."/>
            <person name="Fujiyama A."/>
            <person name="Yu J.K."/>
            <person name="Tagawa K."/>
            <person name="Worley K.C."/>
            <person name="Gibbs R.A."/>
            <person name="Kirschner M.W."/>
            <person name="Lowe C.J."/>
            <person name="Satoh N."/>
            <person name="Rokhsar D.S."/>
            <person name="Gerhart J."/>
        </authorList>
    </citation>
    <scope>NUCLEOTIDE SEQUENCE</scope>
</reference>
<dbReference type="PANTHER" id="PTHR11829">
    <property type="entry name" value="FORKHEAD BOX PROTEIN"/>
    <property type="match status" value="1"/>
</dbReference>
<dbReference type="KEGG" id="sko:100329066"/>
<accession>D2XNN7</accession>
<reference evidence="7" key="1">
    <citation type="submission" date="2009-11" db="EMBL/GenBank/DDBJ databases">
        <title>Evolution of Fox genes in the Deuterostome lineage.</title>
        <authorList>
            <person name="Fritzenwanker J.H."/>
            <person name="Darras S."/>
            <person name="Gerhart J."/>
            <person name="Lowe C.J."/>
        </authorList>
    </citation>
    <scope>NUCLEOTIDE SEQUENCE</scope>
</reference>
<dbReference type="InterPro" id="IPR036388">
    <property type="entry name" value="WH-like_DNA-bd_sf"/>
</dbReference>
<evidence type="ECO:0000256" key="3">
    <source>
        <dbReference type="ARBA" id="ARBA00023242"/>
    </source>
</evidence>
<dbReference type="OrthoDB" id="5954824at2759"/>
<reference evidence="10" key="3">
    <citation type="submission" date="2025-05" db="UniProtKB">
        <authorList>
            <consortium name="RefSeq"/>
        </authorList>
    </citation>
    <scope>IDENTIFICATION</scope>
</reference>
<dbReference type="GO" id="GO:0030154">
    <property type="term" value="P:cell differentiation"/>
    <property type="evidence" value="ECO:0007669"/>
    <property type="project" value="TreeGrafter"/>
</dbReference>
<dbReference type="InterPro" id="IPR001766">
    <property type="entry name" value="Fork_head_dom"/>
</dbReference>
<evidence type="ECO:0000313" key="7">
    <source>
        <dbReference type="EMBL" id="ADB22667.1"/>
    </source>
</evidence>
<evidence type="ECO:0000256" key="2">
    <source>
        <dbReference type="ARBA" id="ARBA00023125"/>
    </source>
</evidence>
<dbReference type="AlphaFoldDB" id="D2XNN7"/>
<dbReference type="GeneID" id="100329066"/>
<dbReference type="Gene3D" id="1.10.10.10">
    <property type="entry name" value="Winged helix-like DNA-binding domain superfamily/Winged helix DNA-binding domain"/>
    <property type="match status" value="1"/>
</dbReference>
<organism evidence="7">
    <name type="scientific">Saccoglossus kowalevskii</name>
    <name type="common">Acorn worm</name>
    <dbReference type="NCBI Taxonomy" id="10224"/>
    <lineage>
        <taxon>Eukaryota</taxon>
        <taxon>Metazoa</taxon>
        <taxon>Hemichordata</taxon>
        <taxon>Enteropneusta</taxon>
        <taxon>Harrimaniidae</taxon>
        <taxon>Saccoglossus</taxon>
    </lineage>
</organism>
<name>D2XNN7_SACKO</name>
<dbReference type="Pfam" id="PF00250">
    <property type="entry name" value="Forkhead"/>
    <property type="match status" value="1"/>
</dbReference>
<feature type="domain" description="Fork-head" evidence="6">
    <location>
        <begin position="78"/>
        <end position="172"/>
    </location>
</feature>
<evidence type="ECO:0000256" key="5">
    <source>
        <dbReference type="SAM" id="MobiDB-lite"/>
    </source>
</evidence>
<feature type="DNA-binding region" description="Fork-head" evidence="4">
    <location>
        <begin position="78"/>
        <end position="172"/>
    </location>
</feature>
<keyword evidence="9" id="KW-1185">Reference proteome</keyword>
<dbReference type="GO" id="GO:0005634">
    <property type="term" value="C:nucleus"/>
    <property type="evidence" value="ECO:0007669"/>
    <property type="project" value="UniProtKB-SubCell"/>
</dbReference>
<dbReference type="PANTHER" id="PTHR11829:SF387">
    <property type="entry name" value="FORK-HEAD DOMAIN-CONTAINING PROTEIN"/>
    <property type="match status" value="1"/>
</dbReference>
<gene>
    <name evidence="7 10" type="primary">foxA/B</name>
</gene>
<evidence type="ECO:0000256" key="4">
    <source>
        <dbReference type="PROSITE-ProRule" id="PRU00089"/>
    </source>
</evidence>
<dbReference type="RefSeq" id="NP_001164676.1">
    <property type="nucleotide sequence ID" value="NM_001171205.1"/>
</dbReference>